<dbReference type="Gene3D" id="1.10.10.10">
    <property type="entry name" value="Winged helix-like DNA-binding domain superfamily/Winged helix DNA-binding domain"/>
    <property type="match status" value="1"/>
</dbReference>
<dbReference type="AlphaFoldDB" id="A0A250J715"/>
<dbReference type="GO" id="GO:0032993">
    <property type="term" value="C:protein-DNA complex"/>
    <property type="evidence" value="ECO:0007669"/>
    <property type="project" value="TreeGrafter"/>
</dbReference>
<dbReference type="InterPro" id="IPR036390">
    <property type="entry name" value="WH_DNA-bd_sf"/>
</dbReference>
<dbReference type="EMBL" id="CP022098">
    <property type="protein sequence ID" value="ATB39328.1"/>
    <property type="molecule type" value="Genomic_DNA"/>
</dbReference>
<dbReference type="KEGG" id="cfus:CYFUS_004772"/>
<protein>
    <submittedName>
        <fullName evidence="6">LysR family transcriptional regulator</fullName>
    </submittedName>
</protein>
<keyword evidence="4" id="KW-0804">Transcription</keyword>
<dbReference type="InterPro" id="IPR000847">
    <property type="entry name" value="LysR_HTH_N"/>
</dbReference>
<dbReference type="Proteomes" id="UP000217257">
    <property type="component" value="Chromosome"/>
</dbReference>
<dbReference type="Pfam" id="PF00126">
    <property type="entry name" value="HTH_1"/>
    <property type="match status" value="1"/>
</dbReference>
<gene>
    <name evidence="6" type="ORF">CYFUS_004772</name>
</gene>
<dbReference type="PRINTS" id="PR00039">
    <property type="entry name" value="HTHLYSR"/>
</dbReference>
<evidence type="ECO:0000256" key="4">
    <source>
        <dbReference type="ARBA" id="ARBA00023163"/>
    </source>
</evidence>
<dbReference type="CDD" id="cd08414">
    <property type="entry name" value="PBP2_LTTR_aromatics_like"/>
    <property type="match status" value="1"/>
</dbReference>
<evidence type="ECO:0000259" key="5">
    <source>
        <dbReference type="PROSITE" id="PS50931"/>
    </source>
</evidence>
<dbReference type="SUPFAM" id="SSF53850">
    <property type="entry name" value="Periplasmic binding protein-like II"/>
    <property type="match status" value="1"/>
</dbReference>
<dbReference type="FunFam" id="1.10.10.10:FF:000001">
    <property type="entry name" value="LysR family transcriptional regulator"/>
    <property type="match status" value="1"/>
</dbReference>
<dbReference type="PROSITE" id="PS50931">
    <property type="entry name" value="HTH_LYSR"/>
    <property type="match status" value="1"/>
</dbReference>
<evidence type="ECO:0000313" key="7">
    <source>
        <dbReference type="Proteomes" id="UP000217257"/>
    </source>
</evidence>
<dbReference type="Pfam" id="PF03466">
    <property type="entry name" value="LysR_substrate"/>
    <property type="match status" value="1"/>
</dbReference>
<dbReference type="GO" id="GO:0003700">
    <property type="term" value="F:DNA-binding transcription factor activity"/>
    <property type="evidence" value="ECO:0007669"/>
    <property type="project" value="InterPro"/>
</dbReference>
<feature type="domain" description="HTH lysR-type" evidence="5">
    <location>
        <begin position="1"/>
        <end position="58"/>
    </location>
</feature>
<dbReference type="InterPro" id="IPR005119">
    <property type="entry name" value="LysR_subst-bd"/>
</dbReference>
<evidence type="ECO:0000256" key="1">
    <source>
        <dbReference type="ARBA" id="ARBA00009437"/>
    </source>
</evidence>
<evidence type="ECO:0000313" key="6">
    <source>
        <dbReference type="EMBL" id="ATB39328.1"/>
    </source>
</evidence>
<dbReference type="PANTHER" id="PTHR30346:SF28">
    <property type="entry name" value="HTH-TYPE TRANSCRIPTIONAL REGULATOR CYNR"/>
    <property type="match status" value="1"/>
</dbReference>
<dbReference type="RefSeq" id="WP_095987376.1">
    <property type="nucleotide sequence ID" value="NZ_CP022098.1"/>
</dbReference>
<sequence>MELRHLRYFVTVAEELHFGRAARRLGIVQPALSMQIKSLEEELGVRLLNRTRRTVELTEAGRLFLEEARRTQEQAERAARVAIRAGRGELGRLDIGFSFNAALSGVLARVLKAFRQRAPDIELVFHEMHPNDQVAALLERRLHVGFITAPSHSMPAELLTARVGAWRLMVALPADHPLSRRDSVPVEMLMKESLIDYSSARAELGIPTIEGIAGFVSRTAYRGTNIMAGLNLVAAGFGVTLVPESIVRMNIDIDVAYRPLTGVRARMETSIAYRRDEQSPAVQRFAEVVQAFPRTFTNG</sequence>
<dbReference type="GO" id="GO:0003677">
    <property type="term" value="F:DNA binding"/>
    <property type="evidence" value="ECO:0007669"/>
    <property type="project" value="UniProtKB-KW"/>
</dbReference>
<dbReference type="PANTHER" id="PTHR30346">
    <property type="entry name" value="TRANSCRIPTIONAL DUAL REGULATOR HCAR-RELATED"/>
    <property type="match status" value="1"/>
</dbReference>
<name>A0A250J715_9BACT</name>
<reference evidence="6 7" key="1">
    <citation type="submission" date="2017-06" db="EMBL/GenBank/DDBJ databases">
        <title>Sequencing and comparative analysis of myxobacterial genomes.</title>
        <authorList>
            <person name="Rupp O."/>
            <person name="Goesmann A."/>
            <person name="Sogaard-Andersen L."/>
        </authorList>
    </citation>
    <scope>NUCLEOTIDE SEQUENCE [LARGE SCALE GENOMIC DNA]</scope>
    <source>
        <strain evidence="6 7">DSM 52655</strain>
    </source>
</reference>
<dbReference type="InterPro" id="IPR036388">
    <property type="entry name" value="WH-like_DNA-bd_sf"/>
</dbReference>
<keyword evidence="3" id="KW-0238">DNA-binding</keyword>
<evidence type="ECO:0000256" key="3">
    <source>
        <dbReference type="ARBA" id="ARBA00023125"/>
    </source>
</evidence>
<comment type="similarity">
    <text evidence="1">Belongs to the LysR transcriptional regulatory family.</text>
</comment>
<accession>A0A250J715</accession>
<dbReference type="Gene3D" id="3.40.190.10">
    <property type="entry name" value="Periplasmic binding protein-like II"/>
    <property type="match status" value="2"/>
</dbReference>
<keyword evidence="2" id="KW-0805">Transcription regulation</keyword>
<evidence type="ECO:0000256" key="2">
    <source>
        <dbReference type="ARBA" id="ARBA00023015"/>
    </source>
</evidence>
<proteinExistence type="inferred from homology"/>
<organism evidence="6 7">
    <name type="scientific">Cystobacter fuscus</name>
    <dbReference type="NCBI Taxonomy" id="43"/>
    <lineage>
        <taxon>Bacteria</taxon>
        <taxon>Pseudomonadati</taxon>
        <taxon>Myxococcota</taxon>
        <taxon>Myxococcia</taxon>
        <taxon>Myxococcales</taxon>
        <taxon>Cystobacterineae</taxon>
        <taxon>Archangiaceae</taxon>
        <taxon>Cystobacter</taxon>
    </lineage>
</organism>
<dbReference type="SUPFAM" id="SSF46785">
    <property type="entry name" value="Winged helix' DNA-binding domain"/>
    <property type="match status" value="1"/>
</dbReference>